<name>A0A9E8NEB1_9BACT</name>
<evidence type="ECO:0000313" key="3">
    <source>
        <dbReference type="EMBL" id="WAC15184.1"/>
    </source>
</evidence>
<dbReference type="InterPro" id="IPR024163">
    <property type="entry name" value="Aerotolerance_reg_N"/>
</dbReference>
<organism evidence="3 4">
    <name type="scientific">Dyadobacter pollutisoli</name>
    <dbReference type="NCBI Taxonomy" id="2910158"/>
    <lineage>
        <taxon>Bacteria</taxon>
        <taxon>Pseudomonadati</taxon>
        <taxon>Bacteroidota</taxon>
        <taxon>Cytophagia</taxon>
        <taxon>Cytophagales</taxon>
        <taxon>Spirosomataceae</taxon>
        <taxon>Dyadobacter</taxon>
    </lineage>
</organism>
<proteinExistence type="predicted"/>
<dbReference type="InterPro" id="IPR011933">
    <property type="entry name" value="Double_TM_dom"/>
</dbReference>
<reference evidence="3" key="1">
    <citation type="submission" date="2022-11" db="EMBL/GenBank/DDBJ databases">
        <title>Dyadobacter pollutisoli sp. nov., isolated from plastic dumped soil.</title>
        <authorList>
            <person name="Kim J.M."/>
            <person name="Kim K.R."/>
            <person name="Lee J.K."/>
            <person name="Hao L."/>
            <person name="Jeon C.O."/>
        </authorList>
    </citation>
    <scope>NUCLEOTIDE SEQUENCE</scope>
    <source>
        <strain evidence="3">U1</strain>
    </source>
</reference>
<dbReference type="AlphaFoldDB" id="A0A9E8NEB1"/>
<evidence type="ECO:0000259" key="2">
    <source>
        <dbReference type="Pfam" id="PF07584"/>
    </source>
</evidence>
<protein>
    <submittedName>
        <fullName evidence="3">BatA domain-containing protein</fullName>
    </submittedName>
</protein>
<sequence>MELLQPYMLWGILAVILPVIIHFWYQKKGKTIAWAASRWLTEKTTLQHRGVRLDEIPLLLIRCLLITLLSLILSRPVWNWLAGMNAQTTVHLVEPNRAVTENFRFEIETAKKKGESIYWIGPEKQELTDVANVPQNPESVLFLQKTINQIAGTKTNFNLYITDSPEWAALPETYIPGTFKLFSVTDSASSEAIPYLELDGGKKLFIDPKSGRLVVAEAADKSIHLARKPVHAGIIDVLIDYKNTAERQTVEAGLLALTEVYEIPFVIDKQSIKGKRYQWILTDRAVEKPLPQTLYITSGNVKRPEMPGNVIQVQDSLRLSSSGLVESGELPEWLGSALVSWFQLKQKNAPLSRKQLNALFVKAKPDRIPVAEKGKQWLLVLFISTLLTERWMALRKNVSRNYA</sequence>
<gene>
    <name evidence="3" type="ORF">ON006_14690</name>
</gene>
<feature type="transmembrane region" description="Helical" evidence="1">
    <location>
        <begin position="6"/>
        <end position="25"/>
    </location>
</feature>
<feature type="transmembrane region" description="Helical" evidence="1">
    <location>
        <begin position="59"/>
        <end position="78"/>
    </location>
</feature>
<dbReference type="PANTHER" id="PTHR37464">
    <property type="entry name" value="BLL2463 PROTEIN"/>
    <property type="match status" value="1"/>
</dbReference>
<evidence type="ECO:0000256" key="1">
    <source>
        <dbReference type="SAM" id="Phobius"/>
    </source>
</evidence>
<dbReference type="RefSeq" id="WP_244823172.1">
    <property type="nucleotide sequence ID" value="NZ_CP112998.1"/>
</dbReference>
<keyword evidence="1" id="KW-1133">Transmembrane helix</keyword>
<dbReference type="NCBIfam" id="TIGR02226">
    <property type="entry name" value="two_anch"/>
    <property type="match status" value="1"/>
</dbReference>
<keyword evidence="1" id="KW-0812">Transmembrane</keyword>
<dbReference type="KEGG" id="dpf:ON006_14690"/>
<accession>A0A9E8NEB1</accession>
<evidence type="ECO:0000313" key="4">
    <source>
        <dbReference type="Proteomes" id="UP001164653"/>
    </source>
</evidence>
<keyword evidence="1" id="KW-0472">Membrane</keyword>
<dbReference type="EMBL" id="CP112998">
    <property type="protein sequence ID" value="WAC15184.1"/>
    <property type="molecule type" value="Genomic_DNA"/>
</dbReference>
<feature type="domain" description="Aerotolerance regulator N-terminal" evidence="2">
    <location>
        <begin position="1"/>
        <end position="76"/>
    </location>
</feature>
<keyword evidence="4" id="KW-1185">Reference proteome</keyword>
<dbReference type="PANTHER" id="PTHR37464:SF1">
    <property type="entry name" value="BLL2463 PROTEIN"/>
    <property type="match status" value="1"/>
</dbReference>
<dbReference type="Pfam" id="PF07584">
    <property type="entry name" value="BatA"/>
    <property type="match status" value="1"/>
</dbReference>
<dbReference type="Proteomes" id="UP001164653">
    <property type="component" value="Chromosome"/>
</dbReference>